<evidence type="ECO:0000313" key="11">
    <source>
        <dbReference type="Proteomes" id="UP000254263"/>
    </source>
</evidence>
<gene>
    <name evidence="7 10" type="primary">zwf</name>
    <name evidence="10" type="ORF">NCTC13100_01542</name>
</gene>
<evidence type="ECO:0000256" key="7">
    <source>
        <dbReference type="HAMAP-Rule" id="MF_00966"/>
    </source>
</evidence>
<feature type="binding site" evidence="7">
    <location>
        <position position="371"/>
    </location>
    <ligand>
        <name>substrate</name>
    </ligand>
</feature>
<evidence type="ECO:0000256" key="1">
    <source>
        <dbReference type="ARBA" id="ARBA00004937"/>
    </source>
</evidence>
<protein>
    <recommendedName>
        <fullName evidence="7">Glucose-6-phosphate 1-dehydrogenase</fullName>
        <shortName evidence="7">G6PD</shortName>
        <ecNumber evidence="7">1.1.1.49</ecNumber>
    </recommendedName>
</protein>
<dbReference type="GO" id="GO:0009051">
    <property type="term" value="P:pentose-phosphate shunt, oxidative branch"/>
    <property type="evidence" value="ECO:0007669"/>
    <property type="project" value="TreeGrafter"/>
</dbReference>
<comment type="catalytic activity">
    <reaction evidence="7">
        <text>D-glucose 6-phosphate + NADP(+) = 6-phospho-D-glucono-1,5-lactone + NADPH + H(+)</text>
        <dbReference type="Rhea" id="RHEA:15841"/>
        <dbReference type="ChEBI" id="CHEBI:15378"/>
        <dbReference type="ChEBI" id="CHEBI:57783"/>
        <dbReference type="ChEBI" id="CHEBI:57955"/>
        <dbReference type="ChEBI" id="CHEBI:58349"/>
        <dbReference type="ChEBI" id="CHEBI:61548"/>
        <dbReference type="EC" id="1.1.1.49"/>
    </reaction>
</comment>
<sequence length="533" mass="61605">MTEKNMLQLPCSLTLVIFGGSGDLTMRKLIPSLLQLYQQGHTPEKFSVLGLGRTRYSDEDYRNHLLEALQKYLKPEEFDREKAVEFLRRVFYLNLDPEKEGDYEMLRDYLKELDRETDSCGNYIFYLATPPSLYGVVPKHLIRVGLNDIVQEDADSNYLKYTHDLSKCKHPIRRIVIEKPFGYDLESARRLTDIYQHGFYEDQLYRIDHYLGKETVQNIMALRFANGFFEPLWNRNYIKCVEITAVENMGVEGRGGYYDNSGALRDMVQNHLAQLVALTAMEPPVQFDAEHFRNEVVKVYQSFRPLKEGDVHKNVVRGQYTSAEWKGEMHKGYREEDKVNPGSRTETFLAMKLFIDNWRWHGVPFYLRTGKMMPTKVSEIIIHFHPTPHQMFGTRDGTSVPNQLIIRLQPNEGIVLKFAAKVPGSGFEVKKTSMDFTYDSIGGLPTTNAYARLLEDAMLGDPTLFTRSDAVEASWKFFNPILKAWETDPSIPLYGYPAGTWGPLQSHEIMDDPTQTWTNPCRNLTQSDLYCEL</sequence>
<evidence type="ECO:0000256" key="2">
    <source>
        <dbReference type="ARBA" id="ARBA00009975"/>
    </source>
</evidence>
<dbReference type="Gene3D" id="3.30.360.10">
    <property type="entry name" value="Dihydrodipicolinate Reductase, domain 2"/>
    <property type="match status" value="1"/>
</dbReference>
<dbReference type="InterPro" id="IPR036291">
    <property type="entry name" value="NAD(P)-bd_dom_sf"/>
</dbReference>
<dbReference type="GO" id="GO:0050661">
    <property type="term" value="F:NADP binding"/>
    <property type="evidence" value="ECO:0007669"/>
    <property type="project" value="UniProtKB-UniRule"/>
</dbReference>
<dbReference type="PIRSF" id="PIRSF000110">
    <property type="entry name" value="G6PD"/>
    <property type="match status" value="1"/>
</dbReference>
<feature type="domain" description="Glucose-6-phosphate dehydrogenase NAD-binding" evidence="8">
    <location>
        <begin position="16"/>
        <end position="218"/>
    </location>
</feature>
<dbReference type="EC" id="1.1.1.49" evidence="7"/>
<comment type="function">
    <text evidence="7">Catalyzes the oxidation of glucose 6-phosphate to 6-phosphogluconolactone.</text>
</comment>
<keyword evidence="5 7" id="KW-0560">Oxidoreductase</keyword>
<evidence type="ECO:0000256" key="4">
    <source>
        <dbReference type="ARBA" id="ARBA00022857"/>
    </source>
</evidence>
<proteinExistence type="inferred from homology"/>
<comment type="pathway">
    <text evidence="1 7">Carbohydrate degradation; pentose phosphate pathway; D-ribulose 5-phosphate from D-glucose 6-phosphate (oxidative stage): step 1/3.</text>
</comment>
<evidence type="ECO:0000256" key="3">
    <source>
        <dbReference type="ARBA" id="ARBA00022526"/>
    </source>
</evidence>
<evidence type="ECO:0000259" key="9">
    <source>
        <dbReference type="Pfam" id="PF02781"/>
    </source>
</evidence>
<evidence type="ECO:0000256" key="6">
    <source>
        <dbReference type="ARBA" id="ARBA00023277"/>
    </source>
</evidence>
<organism evidence="10 11">
    <name type="scientific">Porphyromonas macacae</name>
    <dbReference type="NCBI Taxonomy" id="28115"/>
    <lineage>
        <taxon>Bacteria</taxon>
        <taxon>Pseudomonadati</taxon>
        <taxon>Bacteroidota</taxon>
        <taxon>Bacteroidia</taxon>
        <taxon>Bacteroidales</taxon>
        <taxon>Porphyromonadaceae</taxon>
        <taxon>Porphyromonas</taxon>
    </lineage>
</organism>
<dbReference type="Pfam" id="PF00479">
    <property type="entry name" value="G6PD_N"/>
    <property type="match status" value="1"/>
</dbReference>
<dbReference type="PROSITE" id="PS00069">
    <property type="entry name" value="G6P_DEHYDROGENASE"/>
    <property type="match status" value="1"/>
</dbReference>
<dbReference type="InterPro" id="IPR001282">
    <property type="entry name" value="G6P_DH"/>
</dbReference>
<evidence type="ECO:0000313" key="10">
    <source>
        <dbReference type="EMBL" id="SUB78376.1"/>
    </source>
</evidence>
<dbReference type="Pfam" id="PF02781">
    <property type="entry name" value="G6PD_C"/>
    <property type="match status" value="1"/>
</dbReference>
<feature type="binding site" evidence="7">
    <location>
        <position position="376"/>
    </location>
    <ligand>
        <name>substrate</name>
    </ligand>
</feature>
<feature type="binding site" evidence="7">
    <location>
        <position position="209"/>
    </location>
    <ligand>
        <name>substrate</name>
    </ligand>
</feature>
<keyword evidence="3 7" id="KW-0313">Glucose metabolism</keyword>
<dbReference type="AlphaFoldDB" id="A0A379DJ57"/>
<feature type="binding site" evidence="7">
    <location>
        <position position="247"/>
    </location>
    <ligand>
        <name>substrate</name>
    </ligand>
</feature>
<dbReference type="PANTHER" id="PTHR23429:SF0">
    <property type="entry name" value="GLUCOSE-6-PHOSPHATE 1-DEHYDROGENASE"/>
    <property type="match status" value="1"/>
</dbReference>
<dbReference type="GO" id="GO:0006006">
    <property type="term" value="P:glucose metabolic process"/>
    <property type="evidence" value="ECO:0007669"/>
    <property type="project" value="UniProtKB-KW"/>
</dbReference>
<dbReference type="Gene3D" id="3.40.50.720">
    <property type="entry name" value="NAD(P)-binding Rossmann-like Domain"/>
    <property type="match status" value="1"/>
</dbReference>
<evidence type="ECO:0000259" key="8">
    <source>
        <dbReference type="Pfam" id="PF00479"/>
    </source>
</evidence>
<feature type="binding site" evidence="7">
    <location>
        <position position="266"/>
    </location>
    <ligand>
        <name>substrate</name>
    </ligand>
</feature>
<dbReference type="InterPro" id="IPR019796">
    <property type="entry name" value="G6P_DH_AS"/>
</dbReference>
<comment type="similarity">
    <text evidence="2 7">Belongs to the glucose-6-phosphate dehydrogenase family.</text>
</comment>
<comment type="caution">
    <text evidence="7">Lacks conserved residue(s) required for the propagation of feature annotation.</text>
</comment>
<feature type="binding site" evidence="7">
    <location>
        <position position="213"/>
    </location>
    <ligand>
        <name>substrate</name>
    </ligand>
</feature>
<dbReference type="InterPro" id="IPR022674">
    <property type="entry name" value="G6P_DH_NAD-bd"/>
</dbReference>
<dbReference type="SUPFAM" id="SSF51735">
    <property type="entry name" value="NAD(P)-binding Rossmann-fold domains"/>
    <property type="match status" value="1"/>
</dbReference>
<dbReference type="SUPFAM" id="SSF55347">
    <property type="entry name" value="Glyceraldehyde-3-phosphate dehydrogenase-like, C-terminal domain"/>
    <property type="match status" value="1"/>
</dbReference>
<feature type="domain" description="Glucose-6-phosphate dehydrogenase C-terminal" evidence="9">
    <location>
        <begin position="220"/>
        <end position="517"/>
    </location>
</feature>
<dbReference type="PANTHER" id="PTHR23429">
    <property type="entry name" value="GLUCOSE-6-PHOSPHATE 1-DEHYDROGENASE G6PD"/>
    <property type="match status" value="1"/>
</dbReference>
<name>A0A379DJ57_9PORP</name>
<feature type="active site" description="Proton acceptor" evidence="7">
    <location>
        <position position="271"/>
    </location>
</feature>
<dbReference type="EMBL" id="UGTI01000001">
    <property type="protein sequence ID" value="SUB78376.1"/>
    <property type="molecule type" value="Genomic_DNA"/>
</dbReference>
<keyword evidence="6 7" id="KW-0119">Carbohydrate metabolism</keyword>
<dbReference type="PRINTS" id="PR00079">
    <property type="entry name" value="G6PDHDRGNASE"/>
</dbReference>
<dbReference type="GO" id="GO:0004345">
    <property type="term" value="F:glucose-6-phosphate dehydrogenase activity"/>
    <property type="evidence" value="ECO:0007669"/>
    <property type="project" value="UniProtKB-UniRule"/>
</dbReference>
<feature type="binding site" evidence="7">
    <location>
        <position position="179"/>
    </location>
    <ligand>
        <name>NADP(+)</name>
        <dbReference type="ChEBI" id="CHEBI:58349"/>
    </ligand>
</feature>
<dbReference type="HAMAP" id="MF_00966">
    <property type="entry name" value="G6PD"/>
    <property type="match status" value="1"/>
</dbReference>
<dbReference type="GO" id="GO:0005829">
    <property type="term" value="C:cytosol"/>
    <property type="evidence" value="ECO:0007669"/>
    <property type="project" value="TreeGrafter"/>
</dbReference>
<dbReference type="InterPro" id="IPR022675">
    <property type="entry name" value="G6P_DH_C"/>
</dbReference>
<evidence type="ECO:0000256" key="5">
    <source>
        <dbReference type="ARBA" id="ARBA00023002"/>
    </source>
</evidence>
<dbReference type="NCBIfam" id="TIGR00871">
    <property type="entry name" value="zwf"/>
    <property type="match status" value="1"/>
</dbReference>
<feature type="binding site" evidence="7">
    <location>
        <position position="53"/>
    </location>
    <ligand>
        <name>NADP(+)</name>
        <dbReference type="ChEBI" id="CHEBI:58349"/>
    </ligand>
</feature>
<dbReference type="Proteomes" id="UP000254263">
    <property type="component" value="Unassembled WGS sequence"/>
</dbReference>
<dbReference type="UniPathway" id="UPA00115">
    <property type="reaction ID" value="UER00408"/>
</dbReference>
<reference evidence="10 11" key="1">
    <citation type="submission" date="2018-06" db="EMBL/GenBank/DDBJ databases">
        <authorList>
            <consortium name="Pathogen Informatics"/>
            <person name="Doyle S."/>
        </authorList>
    </citation>
    <scope>NUCLEOTIDE SEQUENCE [LARGE SCALE GENOMIC DNA]</scope>
    <source>
        <strain evidence="10 11">NCTC13100</strain>
    </source>
</reference>
<keyword evidence="4 7" id="KW-0521">NADP</keyword>
<dbReference type="RefSeq" id="WP_018360376.1">
    <property type="nucleotide sequence ID" value="NZ_UGTI01000001.1"/>
</dbReference>
<accession>A0A379DJ57</accession>